<evidence type="ECO:0000313" key="12">
    <source>
        <dbReference type="Proteomes" id="UP000046393"/>
    </source>
</evidence>
<dbReference type="Pfam" id="PF03189">
    <property type="entry name" value="Otopetrin"/>
    <property type="match status" value="1"/>
</dbReference>
<dbReference type="GO" id="GO:0005886">
    <property type="term" value="C:plasma membrane"/>
    <property type="evidence" value="ECO:0007669"/>
    <property type="project" value="UniProtKB-SubCell"/>
</dbReference>
<evidence type="ECO:0000256" key="5">
    <source>
        <dbReference type="ARBA" id="ARBA00022692"/>
    </source>
</evidence>
<comment type="subcellular location">
    <subcellularLocation>
        <location evidence="1">Cell membrane</location>
        <topology evidence="1">Multi-pass membrane protein</topology>
    </subcellularLocation>
</comment>
<dbReference type="AlphaFoldDB" id="A0A0N5AJP5"/>
<feature type="transmembrane region" description="Helical" evidence="11">
    <location>
        <begin position="339"/>
        <end position="363"/>
    </location>
</feature>
<feature type="transmembrane region" description="Helical" evidence="11">
    <location>
        <begin position="420"/>
        <end position="446"/>
    </location>
</feature>
<feature type="transmembrane region" description="Helical" evidence="11">
    <location>
        <begin position="32"/>
        <end position="58"/>
    </location>
</feature>
<reference evidence="13" key="1">
    <citation type="submission" date="2017-02" db="UniProtKB">
        <authorList>
            <consortium name="WormBaseParasite"/>
        </authorList>
    </citation>
    <scope>IDENTIFICATION</scope>
</reference>
<keyword evidence="7 11" id="KW-1133">Transmembrane helix</keyword>
<dbReference type="PANTHER" id="PTHR21522:SF33">
    <property type="entry name" value="OTOPETRIN-2"/>
    <property type="match status" value="1"/>
</dbReference>
<dbReference type="GO" id="GO:0015252">
    <property type="term" value="F:proton channel activity"/>
    <property type="evidence" value="ECO:0007669"/>
    <property type="project" value="InterPro"/>
</dbReference>
<evidence type="ECO:0000256" key="2">
    <source>
        <dbReference type="ARBA" id="ARBA00006513"/>
    </source>
</evidence>
<dbReference type="STRING" id="451379.A0A0N5AJP5"/>
<dbReference type="WBParaSite" id="SMUV_0000469001-mRNA-1">
    <property type="protein sequence ID" value="SMUV_0000469001-mRNA-1"/>
    <property type="gene ID" value="SMUV_0000469001"/>
</dbReference>
<accession>A0A0N5AJP5</accession>
<feature type="transmembrane region" description="Helical" evidence="11">
    <location>
        <begin position="265"/>
        <end position="286"/>
    </location>
</feature>
<feature type="transmembrane region" description="Helical" evidence="11">
    <location>
        <begin position="383"/>
        <end position="400"/>
    </location>
</feature>
<evidence type="ECO:0000256" key="8">
    <source>
        <dbReference type="ARBA" id="ARBA00023065"/>
    </source>
</evidence>
<feature type="transmembrane region" description="Helical" evidence="11">
    <location>
        <begin position="232"/>
        <end position="253"/>
    </location>
</feature>
<feature type="transmembrane region" description="Helical" evidence="11">
    <location>
        <begin position="180"/>
        <end position="200"/>
    </location>
</feature>
<evidence type="ECO:0000256" key="6">
    <source>
        <dbReference type="ARBA" id="ARBA00022781"/>
    </source>
</evidence>
<dbReference type="PANTHER" id="PTHR21522">
    <property type="entry name" value="PROTON CHANNEL OTOP"/>
    <property type="match status" value="1"/>
</dbReference>
<keyword evidence="4" id="KW-1003">Cell membrane</keyword>
<keyword evidence="3" id="KW-0813">Transport</keyword>
<evidence type="ECO:0000256" key="4">
    <source>
        <dbReference type="ARBA" id="ARBA00022475"/>
    </source>
</evidence>
<protein>
    <submittedName>
        <fullName evidence="13">Otopetrin-1</fullName>
    </submittedName>
</protein>
<evidence type="ECO:0000256" key="7">
    <source>
        <dbReference type="ARBA" id="ARBA00022989"/>
    </source>
</evidence>
<organism evidence="12 13">
    <name type="scientific">Syphacia muris</name>
    <dbReference type="NCBI Taxonomy" id="451379"/>
    <lineage>
        <taxon>Eukaryota</taxon>
        <taxon>Metazoa</taxon>
        <taxon>Ecdysozoa</taxon>
        <taxon>Nematoda</taxon>
        <taxon>Chromadorea</taxon>
        <taxon>Rhabditida</taxon>
        <taxon>Spirurina</taxon>
        <taxon>Oxyuridomorpha</taxon>
        <taxon>Oxyuroidea</taxon>
        <taxon>Oxyuridae</taxon>
        <taxon>Syphacia</taxon>
    </lineage>
</organism>
<evidence type="ECO:0000256" key="1">
    <source>
        <dbReference type="ARBA" id="ARBA00004651"/>
    </source>
</evidence>
<keyword evidence="8" id="KW-0406">Ion transport</keyword>
<dbReference type="Proteomes" id="UP000046393">
    <property type="component" value="Unplaced"/>
</dbReference>
<keyword evidence="12" id="KW-1185">Reference proteome</keyword>
<proteinExistence type="inferred from homology"/>
<keyword evidence="6" id="KW-0375">Hydrogen ion transport</keyword>
<dbReference type="InterPro" id="IPR004878">
    <property type="entry name" value="Otopetrin"/>
</dbReference>
<sequence length="460" mass="51550">MKGVKSLFRAEFRAPDSDSNNSYPLSPPTGGLFLRIGCVVFGLFGVGYYGLVIVLCMFESTSKDGTCTLYTFSSTGLAMLFIFIQMHFVFCNSSISIHHSLKIAWFGMMHLVATNLWTWLRYIIIEEQATTAELQHANFSSSEEFIHDFPQKTPHSNLSSAANMEECKGVQCVLGSFTEFMYTCIVEYALICATVSFVFWTKIGKGVSAYHRKRPLAHNTIAIDCSRTTTGLFLGFIIVAATFICITVFNSYVTQESMKYAAFMIFYLTKTGFITICFAAVLLAFYRMRKLSFKEKEEDIDESAELLDRILLIFGLTGELIFSIGGAMSLFQVLEFRGFTILLFSIKWLGLIQVLSQSALILIGSKLKASSALVKEKKPGKQVITFLLVANVALLFVNTFEAQSPGVSEDVVRYYGSHSWAFLVRACAPLTIFFRFHSAACFADIWKHSYSSVKGEFDMH</sequence>
<name>A0A0N5AJP5_9BILA</name>
<comment type="similarity">
    <text evidence="2">Belongs to the otopetrin family.</text>
</comment>
<keyword evidence="10" id="KW-0407">Ion channel</keyword>
<feature type="transmembrane region" description="Helical" evidence="11">
    <location>
        <begin position="310"/>
        <end position="333"/>
    </location>
</feature>
<evidence type="ECO:0000256" key="10">
    <source>
        <dbReference type="ARBA" id="ARBA00023303"/>
    </source>
</evidence>
<keyword evidence="5 11" id="KW-0812">Transmembrane</keyword>
<evidence type="ECO:0000256" key="9">
    <source>
        <dbReference type="ARBA" id="ARBA00023136"/>
    </source>
</evidence>
<feature type="transmembrane region" description="Helical" evidence="11">
    <location>
        <begin position="103"/>
        <end position="124"/>
    </location>
</feature>
<evidence type="ECO:0000256" key="3">
    <source>
        <dbReference type="ARBA" id="ARBA00022448"/>
    </source>
</evidence>
<evidence type="ECO:0000313" key="13">
    <source>
        <dbReference type="WBParaSite" id="SMUV_0000469001-mRNA-1"/>
    </source>
</evidence>
<feature type="transmembrane region" description="Helical" evidence="11">
    <location>
        <begin position="70"/>
        <end position="91"/>
    </location>
</feature>
<keyword evidence="9 11" id="KW-0472">Membrane</keyword>
<evidence type="ECO:0000256" key="11">
    <source>
        <dbReference type="SAM" id="Phobius"/>
    </source>
</evidence>